<feature type="region of interest" description="Disordered" evidence="1">
    <location>
        <begin position="1"/>
        <end position="42"/>
    </location>
</feature>
<proteinExistence type="predicted"/>
<dbReference type="OrthoDB" id="3729011at2"/>
<dbReference type="EMBL" id="CP011502">
    <property type="protein sequence ID" value="ALX04104.1"/>
    <property type="molecule type" value="Genomic_DNA"/>
</dbReference>
<accession>A0A0U3T038</accession>
<dbReference type="Pfam" id="PF18986">
    <property type="entry name" value="DUF5719"/>
    <property type="match status" value="1"/>
</dbReference>
<evidence type="ECO:0000256" key="1">
    <source>
        <dbReference type="SAM" id="MobiDB-lite"/>
    </source>
</evidence>
<protein>
    <submittedName>
        <fullName evidence="3">Uncharacterized protein</fullName>
    </submittedName>
</protein>
<feature type="transmembrane region" description="Helical" evidence="2">
    <location>
        <begin position="41"/>
        <end position="62"/>
    </location>
</feature>
<dbReference type="InterPro" id="IPR043777">
    <property type="entry name" value="DUF5719"/>
</dbReference>
<dbReference type="KEGG" id="aer:AERYTH_05020"/>
<reference evidence="3 4" key="1">
    <citation type="journal article" date="1991" name="Int. J. Syst. Bacteriol.">
        <title>Description of the erythromycin-producing bacterium Arthrobacter sp. strain NRRL B-3381 as Aeromicrobium erythreum gen. nov., sp. nov.</title>
        <authorList>
            <person name="Miller E.S."/>
            <person name="Woese C.R."/>
            <person name="Brenner S."/>
        </authorList>
    </citation>
    <scope>NUCLEOTIDE SEQUENCE [LARGE SCALE GENOMIC DNA]</scope>
    <source>
        <strain evidence="3 4">AR18</strain>
    </source>
</reference>
<evidence type="ECO:0000313" key="4">
    <source>
        <dbReference type="Proteomes" id="UP000067689"/>
    </source>
</evidence>
<feature type="compositionally biased region" description="Basic and acidic residues" evidence="1">
    <location>
        <begin position="1"/>
        <end position="11"/>
    </location>
</feature>
<name>A0A0U3T038_9ACTN</name>
<sequence length="489" mass="49147">MSGGRRVERQPSRGPRRAPGRRSSAAGDAARRRPRTGGRRSGLPALLPALAALLVLLAALVGTSDDPGEAPRAVPVQETRYACAGGPGLVTGQVEAGRSASARLSPGGDEVADVVDPARWVRSDLARALGRGDRSLVVTQRGEGSGGVGFVTGVLGAARGDGLVVGRCPGVVDDAWYAGLGSAQRHLGVLVLTNLSQTPAVLDVTLWSPEGPVDAVGGEGLVVEAGSTRTVRLSDLAAGEDVLGVHVARRRGAVAVAALDTSTGSAQGSELVSPMASPSRRVVLAGLVGRGTRTLSVLNPGETTARARVEVLGPDGTFAPEGLDEVRVRPGSVTRVSLPGSVGDGPAALRVVSDEPVVASASVASDGDLSVLEDVGDWTGGALVPVGGAVGEPDLLLTAPGDAGRTVVVEGRGPDLARRDRAEVSVPAGSTVRVDLGRVLDLDGVSSVLVRSDGGVVGAAQYTAGGRQASLALQAAPVDVLTPRVRPAP</sequence>
<evidence type="ECO:0000313" key="3">
    <source>
        <dbReference type="EMBL" id="ALX04104.1"/>
    </source>
</evidence>
<evidence type="ECO:0000256" key="2">
    <source>
        <dbReference type="SAM" id="Phobius"/>
    </source>
</evidence>
<keyword evidence="2" id="KW-0472">Membrane</keyword>
<dbReference type="Proteomes" id="UP000067689">
    <property type="component" value="Chromosome"/>
</dbReference>
<organism evidence="3 4">
    <name type="scientific">Aeromicrobium erythreum</name>
    <dbReference type="NCBI Taxonomy" id="2041"/>
    <lineage>
        <taxon>Bacteria</taxon>
        <taxon>Bacillati</taxon>
        <taxon>Actinomycetota</taxon>
        <taxon>Actinomycetes</taxon>
        <taxon>Propionibacteriales</taxon>
        <taxon>Nocardioidaceae</taxon>
        <taxon>Aeromicrobium</taxon>
    </lineage>
</organism>
<dbReference type="STRING" id="2041.AERYTH_05020"/>
<dbReference type="PATRIC" id="fig|2041.4.peg.1040"/>
<dbReference type="RefSeq" id="WP_067855459.1">
    <property type="nucleotide sequence ID" value="NZ_CP011502.1"/>
</dbReference>
<keyword evidence="4" id="KW-1185">Reference proteome</keyword>
<keyword evidence="2" id="KW-0812">Transmembrane</keyword>
<keyword evidence="2" id="KW-1133">Transmembrane helix</keyword>
<gene>
    <name evidence="3" type="ORF">AERYTH_05020</name>
</gene>
<dbReference type="AlphaFoldDB" id="A0A0U3T038"/>